<dbReference type="PANTHER" id="PTHR45785">
    <property type="entry name" value="COMPLEMENT FACTOR H-RELATED"/>
    <property type="match status" value="1"/>
</dbReference>
<feature type="domain" description="Sushi" evidence="7">
    <location>
        <begin position="915"/>
        <end position="973"/>
    </location>
</feature>
<comment type="subcellular location">
    <subcellularLocation>
        <location evidence="1">Virion</location>
    </subcellularLocation>
</comment>
<keyword evidence="9" id="KW-1185">Reference proteome</keyword>
<evidence type="ECO:0000256" key="5">
    <source>
        <dbReference type="PROSITE-ProRule" id="PRU00302"/>
    </source>
</evidence>
<feature type="chain" id="PRO_5018703128" description="Sushi domain-containing protein" evidence="6">
    <location>
        <begin position="23"/>
        <end position="1036"/>
    </location>
</feature>
<dbReference type="PROSITE" id="PS50923">
    <property type="entry name" value="SUSHI"/>
    <property type="match status" value="8"/>
</dbReference>
<feature type="domain" description="Sushi" evidence="7">
    <location>
        <begin position="723"/>
        <end position="786"/>
    </location>
</feature>
<evidence type="ECO:0000256" key="3">
    <source>
        <dbReference type="ARBA" id="ARBA00022729"/>
    </source>
</evidence>
<dbReference type="Ensembl" id="ENSLBET00000005335.1">
    <property type="protein sequence ID" value="ENSLBEP00000005065.1"/>
    <property type="gene ID" value="ENSLBEG00000003876.1"/>
</dbReference>
<dbReference type="SMART" id="SM00032">
    <property type="entry name" value="CCP"/>
    <property type="match status" value="14"/>
</dbReference>
<feature type="disulfide bond" evidence="5">
    <location>
        <begin position="820"/>
        <end position="847"/>
    </location>
</feature>
<sequence length="1036" mass="117372">MHVIIRSCVLLLWIHTLTVVNSQTCTLDQFLKSDLYDTNFDTSSLEDSYPGGKQVRVNCNIGFSGFFKILCIDGRWQSKGTRCQARSCGHPGDAQFADFHLEKGDDFVFGSKFYQMVSRSNSRICMAGGWDGVVPVCEAQQCPVIHVADNVQVIGDPEDANYGNVVRFSCKSNTEVLNGTSEIYCDENGEWSAQAPSCEGKAEIKCAIPQIQHGRLTGQLQDHKEHEVLHFECNQKFKKQTERPSKCTKIGTKAEFSPAPVCEPTKCKLPLTTLEGTRYATSQNVFSPGDTVTTRCGYKYWISTPQSTSAVSICNDDGEWDITPVCQEVRCSNQRDSRVYSWNVRWGQIITLDESVNYRCKTGYRAASSSARCTRDGWSPNPLCQGIVKFSLVPNTDIVSNDKQTYIYNEKVRYVCKDGFEGQFTLSCRDNYWSGNARCEGKKQQNNNFPGRHHSSVLYYTCNDNFKLPTKGWWGEAVCEGRKWSGLQDCIGNSSFRCGEAPVIPNAEVIFLNLRSRQELQIACQDGYRNQVDRLSCEDGNWNLDELLPESICKRELIVTVSNPCKPPPKIENAVIVKSYQKQYLSDSEVTYQCRDKYTMEGEGTVRCLDGQWEIKNISCRRKREVPNTDIVSNDKQTYIYNEKVSYVCKDGFEGQFILTCKDNYWSGNARCEGKKQQNNKFIVKIHCFVYNVLLLCRYQMVSKEDTRTCLLDRWTNHVSISVSCEHPPADGRITVKGFYENQELILPDRFLTFSCDDPRTYLNGSSVLICGHEGEWDHPFPTCEDITCTVGEMDPRLTVTGPIIANKTVSVGHNLRFQCDDQYSLQGPEVIECLQNRQWNKAFPTCTGTLTSICPVIHVADNVQMIWDPEDATYGNVVRFSCKSNTEVLNGTSEISCDENGEWSAQAPSCEAPKGCGRPPPLANGDTKNSAHSKYRHNDWVEYDCQHLYTMNGRPYKTCNNGEWTGQMKCLRPCTVTRETMNRYNIRFRHSNEEKLYAPHNERITFSCTYGRRPVGSVGMHQVCNDGVIHLPSCQ</sequence>
<feature type="disulfide bond" evidence="5">
    <location>
        <begin position="142"/>
        <end position="185"/>
    </location>
</feature>
<feature type="domain" description="Sushi" evidence="7">
    <location>
        <begin position="787"/>
        <end position="849"/>
    </location>
</feature>
<feature type="disulfide bond" evidence="5">
    <location>
        <begin position="917"/>
        <end position="960"/>
    </location>
</feature>
<dbReference type="STRING" id="56723.ENSLBEP00000005065"/>
<feature type="domain" description="Sushi" evidence="7">
    <location>
        <begin position="563"/>
        <end position="622"/>
    </location>
</feature>
<evidence type="ECO:0000259" key="7">
    <source>
        <dbReference type="PROSITE" id="PS50923"/>
    </source>
</evidence>
<feature type="domain" description="Sushi" evidence="7">
    <location>
        <begin position="853"/>
        <end position="913"/>
    </location>
</feature>
<dbReference type="CDD" id="cd00033">
    <property type="entry name" value="CCP"/>
    <property type="match status" value="6"/>
</dbReference>
<feature type="disulfide bond" evidence="5">
    <location>
        <begin position="565"/>
        <end position="608"/>
    </location>
</feature>
<reference evidence="8" key="2">
    <citation type="submission" date="2025-09" db="UniProtKB">
        <authorList>
            <consortium name="Ensembl"/>
        </authorList>
    </citation>
    <scope>IDENTIFICATION</scope>
</reference>
<dbReference type="Gene3D" id="2.10.70.10">
    <property type="entry name" value="Complement Module, domain 1"/>
    <property type="match status" value="13"/>
</dbReference>
<feature type="domain" description="Sushi" evidence="7">
    <location>
        <begin position="382"/>
        <end position="441"/>
    </location>
</feature>
<protein>
    <recommendedName>
        <fullName evidence="7">Sushi domain-containing protein</fullName>
    </recommendedName>
</protein>
<feature type="domain" description="Sushi" evidence="7">
    <location>
        <begin position="265"/>
        <end position="328"/>
    </location>
</feature>
<evidence type="ECO:0000313" key="8">
    <source>
        <dbReference type="Ensembl" id="ENSLBEP00000005065.1"/>
    </source>
</evidence>
<comment type="caution">
    <text evidence="5">Lacks conserved residue(s) required for the propagation of feature annotation.</text>
</comment>
<dbReference type="AlphaFoldDB" id="A0A3Q3EC91"/>
<evidence type="ECO:0000313" key="9">
    <source>
        <dbReference type="Proteomes" id="UP000261660"/>
    </source>
</evidence>
<dbReference type="Proteomes" id="UP000261660">
    <property type="component" value="Unplaced"/>
</dbReference>
<name>A0A3Q3EC91_9LABR</name>
<organism evidence="8 9">
    <name type="scientific">Labrus bergylta</name>
    <name type="common">ballan wrasse</name>
    <dbReference type="NCBI Taxonomy" id="56723"/>
    <lineage>
        <taxon>Eukaryota</taxon>
        <taxon>Metazoa</taxon>
        <taxon>Chordata</taxon>
        <taxon>Craniata</taxon>
        <taxon>Vertebrata</taxon>
        <taxon>Euteleostomi</taxon>
        <taxon>Actinopterygii</taxon>
        <taxon>Neopterygii</taxon>
        <taxon>Teleostei</taxon>
        <taxon>Neoteleostei</taxon>
        <taxon>Acanthomorphata</taxon>
        <taxon>Eupercaria</taxon>
        <taxon>Labriformes</taxon>
        <taxon>Labridae</taxon>
        <taxon>Labrus</taxon>
    </lineage>
</organism>
<keyword evidence="2 5" id="KW-0768">Sushi</keyword>
<feature type="disulfide bond" evidence="5">
    <location>
        <begin position="855"/>
        <end position="898"/>
    </location>
</feature>
<dbReference type="InterPro" id="IPR035976">
    <property type="entry name" value="Sushi/SCR/CCP_sf"/>
</dbReference>
<dbReference type="PANTHER" id="PTHR45785:SF2">
    <property type="entry name" value="COMPLEMENT FACTOR H-RELATED"/>
    <property type="match status" value="1"/>
</dbReference>
<dbReference type="InterPro" id="IPR051503">
    <property type="entry name" value="ComplSys_Reg/VirEntry_Med"/>
</dbReference>
<proteinExistence type="predicted"/>
<keyword evidence="4 5" id="KW-1015">Disulfide bond</keyword>
<evidence type="ECO:0000256" key="2">
    <source>
        <dbReference type="ARBA" id="ARBA00022659"/>
    </source>
</evidence>
<keyword evidence="3 6" id="KW-0732">Signal</keyword>
<dbReference type="GeneTree" id="ENSGT00940000154386"/>
<evidence type="ECO:0000256" key="4">
    <source>
        <dbReference type="ARBA" id="ARBA00023157"/>
    </source>
</evidence>
<dbReference type="SUPFAM" id="SSF57535">
    <property type="entry name" value="Complement control module/SCR domain"/>
    <property type="match status" value="13"/>
</dbReference>
<evidence type="ECO:0000256" key="1">
    <source>
        <dbReference type="ARBA" id="ARBA00004328"/>
    </source>
</evidence>
<accession>A0A3Q3EC91</accession>
<evidence type="ECO:0000256" key="6">
    <source>
        <dbReference type="SAM" id="SignalP"/>
    </source>
</evidence>
<reference evidence="8" key="1">
    <citation type="submission" date="2025-08" db="UniProtKB">
        <authorList>
            <consortium name="Ensembl"/>
        </authorList>
    </citation>
    <scope>IDENTIFICATION</scope>
</reference>
<dbReference type="Pfam" id="PF00084">
    <property type="entry name" value="Sushi"/>
    <property type="match status" value="9"/>
</dbReference>
<feature type="domain" description="Sushi" evidence="7">
    <location>
        <begin position="140"/>
        <end position="200"/>
    </location>
</feature>
<dbReference type="InterPro" id="IPR000436">
    <property type="entry name" value="Sushi_SCR_CCP_dom"/>
</dbReference>
<dbReference type="InParanoid" id="A0A3Q3EC91"/>
<dbReference type="FunCoup" id="A0A3Q3EC91">
    <property type="interactions" value="388"/>
</dbReference>
<feature type="signal peptide" evidence="6">
    <location>
        <begin position="1"/>
        <end position="22"/>
    </location>
</feature>